<organism evidence="1 2">
    <name type="scientific">Citrus sinensis</name>
    <name type="common">Sweet orange</name>
    <name type="synonym">Citrus aurantium var. sinensis</name>
    <dbReference type="NCBI Taxonomy" id="2711"/>
    <lineage>
        <taxon>Eukaryota</taxon>
        <taxon>Viridiplantae</taxon>
        <taxon>Streptophyta</taxon>
        <taxon>Embryophyta</taxon>
        <taxon>Tracheophyta</taxon>
        <taxon>Spermatophyta</taxon>
        <taxon>Magnoliopsida</taxon>
        <taxon>eudicotyledons</taxon>
        <taxon>Gunneridae</taxon>
        <taxon>Pentapetalae</taxon>
        <taxon>rosids</taxon>
        <taxon>malvids</taxon>
        <taxon>Sapindales</taxon>
        <taxon>Rutaceae</taxon>
        <taxon>Aurantioideae</taxon>
        <taxon>Citrus</taxon>
    </lineage>
</organism>
<reference evidence="2" key="1">
    <citation type="journal article" date="2023" name="Hortic. Res.">
        <title>A chromosome-level phased genome enabling allele-level studies in sweet orange: a case study on citrus Huanglongbing tolerance.</title>
        <authorList>
            <person name="Wu B."/>
            <person name="Yu Q."/>
            <person name="Deng Z."/>
            <person name="Duan Y."/>
            <person name="Luo F."/>
            <person name="Gmitter F. Jr."/>
        </authorList>
    </citation>
    <scope>NUCLEOTIDE SEQUENCE [LARGE SCALE GENOMIC DNA]</scope>
    <source>
        <strain evidence="2">cv. Valencia</strain>
    </source>
</reference>
<dbReference type="Proteomes" id="UP000829398">
    <property type="component" value="Chromosome 7"/>
</dbReference>
<protein>
    <submittedName>
        <fullName evidence="1">DUF4005 domain-containing protein</fullName>
    </submittedName>
</protein>
<evidence type="ECO:0000313" key="1">
    <source>
        <dbReference type="EMBL" id="KAH9713416.1"/>
    </source>
</evidence>
<evidence type="ECO:0000313" key="2">
    <source>
        <dbReference type="Proteomes" id="UP000829398"/>
    </source>
</evidence>
<dbReference type="EMBL" id="CM039176">
    <property type="protein sequence ID" value="KAH9713416.1"/>
    <property type="molecule type" value="Genomic_DNA"/>
</dbReference>
<gene>
    <name evidence="1" type="ORF">KPL71_020336</name>
</gene>
<proteinExistence type="predicted"/>
<keyword evidence="2" id="KW-1185">Reference proteome</keyword>
<name>A0ACB8J6S1_CITSI</name>
<sequence length="456" mass="52052">MGVSGKWLKSLVTHSKKPQIADHEKVNDKTKKKWRLWRSSSEGYGSSSKRSHLAASESSDSDDAFGAAMATVVRALPKDFRLIRQEWAAIRIQTAFRGLLMRFIMLLHLNEKRERSKKITRCFIQARRAFRALKAVVRLQAIFRGRQVRKQAAVTLRCMQALVRVQAQVRARSVGMASEKQAMVHSLLDEHCSQVDPTTQAEKGWCAIPGTVEEVRTKLQLRQEGAIKRERAIAYYLSQKQSRSCPSPNSRTNKPVKSIKHHRLDKKGQGWSWLDSWMAIKPWDSRLLEEMHSDPSEMTPFYRKSEDNIFGFYSCSSEQDSVKVRRNNVNTKIIAKPPITTQITRSSSSPSSESLYDGTSPSTSSSSTSVTPISGNTLMMERAEESYYRKPSYMNLTRSIKAKQKASRFCSPKKWMELSNGDDRSLADSEPSFNLCKDLYPPIPLGRHDQLKYRRH</sequence>
<comment type="caution">
    <text evidence="1">The sequence shown here is derived from an EMBL/GenBank/DDBJ whole genome shotgun (WGS) entry which is preliminary data.</text>
</comment>
<accession>A0ACB8J6S1</accession>